<keyword evidence="4" id="KW-0548">Nucleotidyltransferase</keyword>
<dbReference type="SUPFAM" id="SSF81301">
    <property type="entry name" value="Nucleotidyltransferase"/>
    <property type="match status" value="1"/>
</dbReference>
<dbReference type="EMBL" id="CP147404">
    <property type="protein sequence ID" value="WXB91569.1"/>
    <property type="molecule type" value="Genomic_DNA"/>
</dbReference>
<accession>A0ABZ2N1J7</accession>
<feature type="domain" description="Polymerase nucleotidyl transferase" evidence="2">
    <location>
        <begin position="28"/>
        <end position="79"/>
    </location>
</feature>
<sequence>MNENVNIPNEVNSLLLDYTNLLEAELSDVIYGVYLYGSIALSAFDERKSDVDFITILKRSLTNTELDRLSKLHQKVKKMNPLAEKLDGMYICLADIGKENNDLQPYPCCASGTFKKSQYWDINHVTWWTLKHHGISVIGVNLDELKIPTIWCDVEKTMSYNVNKYWANKAKIGWYFLLDDGVEDAVLTTCRIYCSLKYKKIIPKEKAVEYALQTLPNKWNLLFKEALRLRHDDHTSSFFSSRWKRAKETKKFLLYMINDCNVKYINNKVKQ</sequence>
<dbReference type="Pfam" id="PF13427">
    <property type="entry name" value="AadA_C"/>
    <property type="match status" value="1"/>
</dbReference>
<dbReference type="InterPro" id="IPR043519">
    <property type="entry name" value="NT_sf"/>
</dbReference>
<dbReference type="InterPro" id="IPR002934">
    <property type="entry name" value="Polymerase_NTP_transf_dom"/>
</dbReference>
<evidence type="ECO:0000313" key="5">
    <source>
        <dbReference type="Proteomes" id="UP001387364"/>
    </source>
</evidence>
<gene>
    <name evidence="4" type="ORF">WDJ61_09785</name>
</gene>
<dbReference type="RefSeq" id="WP_338749184.1">
    <property type="nucleotide sequence ID" value="NZ_CP147404.1"/>
</dbReference>
<reference evidence="4 5" key="1">
    <citation type="submission" date="2024-02" db="EMBL/GenBank/DDBJ databases">
        <title>Seven novel Bacillus-like species.</title>
        <authorList>
            <person name="Liu G."/>
        </authorList>
    </citation>
    <scope>NUCLEOTIDE SEQUENCE [LARGE SCALE GENOMIC DNA]</scope>
    <source>
        <strain evidence="4 5">FJAT-52991</strain>
    </source>
</reference>
<dbReference type="Proteomes" id="UP001387364">
    <property type="component" value="Chromosome"/>
</dbReference>
<evidence type="ECO:0000256" key="1">
    <source>
        <dbReference type="ARBA" id="ARBA00022679"/>
    </source>
</evidence>
<protein>
    <submittedName>
        <fullName evidence="4">Aminoglycoside adenylyltransferase domain-containing protein</fullName>
    </submittedName>
</protein>
<keyword evidence="5" id="KW-1185">Reference proteome</keyword>
<name>A0ABZ2N1J7_9BACI</name>
<dbReference type="GO" id="GO:0016779">
    <property type="term" value="F:nucleotidyltransferase activity"/>
    <property type="evidence" value="ECO:0007669"/>
    <property type="project" value="UniProtKB-KW"/>
</dbReference>
<dbReference type="InterPro" id="IPR025184">
    <property type="entry name" value="AadA_C"/>
</dbReference>
<evidence type="ECO:0000259" key="3">
    <source>
        <dbReference type="Pfam" id="PF13427"/>
    </source>
</evidence>
<dbReference type="Pfam" id="PF01909">
    <property type="entry name" value="NTP_transf_2"/>
    <property type="match status" value="1"/>
</dbReference>
<evidence type="ECO:0000313" key="4">
    <source>
        <dbReference type="EMBL" id="WXB91569.1"/>
    </source>
</evidence>
<keyword evidence="1" id="KW-0808">Transferase</keyword>
<proteinExistence type="predicted"/>
<organism evidence="4 5">
    <name type="scientific">Bacillus kandeliae</name>
    <dbReference type="NCBI Taxonomy" id="3129297"/>
    <lineage>
        <taxon>Bacteria</taxon>
        <taxon>Bacillati</taxon>
        <taxon>Bacillota</taxon>
        <taxon>Bacilli</taxon>
        <taxon>Bacillales</taxon>
        <taxon>Bacillaceae</taxon>
        <taxon>Bacillus</taxon>
    </lineage>
</organism>
<evidence type="ECO:0000259" key="2">
    <source>
        <dbReference type="Pfam" id="PF01909"/>
    </source>
</evidence>
<dbReference type="CDD" id="cd05403">
    <property type="entry name" value="NT_KNTase_like"/>
    <property type="match status" value="1"/>
</dbReference>
<feature type="domain" description="Adenylyltransferase AadA C-terminal" evidence="3">
    <location>
        <begin position="185"/>
        <end position="238"/>
    </location>
</feature>